<organism evidence="2">
    <name type="scientific">Clostridium symbiosum</name>
    <name type="common">Bacteroides symbiosus</name>
    <dbReference type="NCBI Taxonomy" id="1512"/>
    <lineage>
        <taxon>Bacteria</taxon>
        <taxon>Bacillati</taxon>
        <taxon>Bacillota</taxon>
        <taxon>Clostridia</taxon>
        <taxon>Lachnospirales</taxon>
        <taxon>Lachnospiraceae</taxon>
        <taxon>Otoolea</taxon>
    </lineage>
</organism>
<feature type="compositionally biased region" description="Basic and acidic residues" evidence="1">
    <location>
        <begin position="368"/>
        <end position="381"/>
    </location>
</feature>
<accession>A0A6N3DRI5</accession>
<gene>
    <name evidence="2" type="ORF">CSLFYP84_01804</name>
</gene>
<feature type="compositionally biased region" description="Basic and acidic residues" evidence="1">
    <location>
        <begin position="343"/>
        <end position="358"/>
    </location>
</feature>
<evidence type="ECO:0000256" key="1">
    <source>
        <dbReference type="SAM" id="MobiDB-lite"/>
    </source>
</evidence>
<feature type="region of interest" description="Disordered" evidence="1">
    <location>
        <begin position="343"/>
        <end position="395"/>
    </location>
</feature>
<dbReference type="AlphaFoldDB" id="A0A6N3DRI5"/>
<reference evidence="2" key="1">
    <citation type="submission" date="2019-11" db="EMBL/GenBank/DDBJ databases">
        <authorList>
            <person name="Feng L."/>
        </authorList>
    </citation>
    <scope>NUCLEOTIDE SEQUENCE</scope>
    <source>
        <strain evidence="2">CsymbiosumLFYP84</strain>
    </source>
</reference>
<protein>
    <recommendedName>
        <fullName evidence="3">DUF4316 domain-containing protein</fullName>
    </recommendedName>
</protein>
<dbReference type="EMBL" id="CACRUA010000022">
    <property type="protein sequence ID" value="VYU29271.1"/>
    <property type="molecule type" value="Genomic_DNA"/>
</dbReference>
<sequence>MLTDYERYQLEWMIEHGHSLKEFVQGLDRVDLDGIDSLEEAYAIWENDYGFGGEVFSNEREFKEEDLPAIMRKPEHETEMGRILEKGGALYSPERGIVIASYLKEEVSPRIEVYYGYPPYALASLVGRNSGVTVDSSIMDIQDALADPSLPRRFDHELADFASVDEFMSSRFPNSATDWLDVSGNTGLEDMLQLLDIKQTDNVREWYLLAFPDDELVAGINPSLTFDDAIAAIPTGDGFYTALGETADSLLRERIFEELCNRYGYTYDDIYDSWLNESPLPSPAISQQPEKIAVAAGYRFNLVDTRETSGIDLKGCGTVVTVDGHDYEVMKGTTYEDSRKVDDLLDSHGDKPISDYRKRPQGMSLKQAVREAREASAKLAEENGGTDDPDGKDER</sequence>
<dbReference type="RefSeq" id="WP_156684557.1">
    <property type="nucleotide sequence ID" value="NZ_CACRUA010000022.1"/>
</dbReference>
<name>A0A6N3DRI5_CLOSY</name>
<evidence type="ECO:0000313" key="2">
    <source>
        <dbReference type="EMBL" id="VYU29271.1"/>
    </source>
</evidence>
<proteinExistence type="predicted"/>
<evidence type="ECO:0008006" key="3">
    <source>
        <dbReference type="Google" id="ProtNLM"/>
    </source>
</evidence>
<feature type="compositionally biased region" description="Acidic residues" evidence="1">
    <location>
        <begin position="384"/>
        <end position="395"/>
    </location>
</feature>